<dbReference type="Pfam" id="PF01266">
    <property type="entry name" value="DAO"/>
    <property type="match status" value="1"/>
</dbReference>
<evidence type="ECO:0000313" key="4">
    <source>
        <dbReference type="Proteomes" id="UP001230156"/>
    </source>
</evidence>
<dbReference type="Gene3D" id="3.30.9.10">
    <property type="entry name" value="D-Amino Acid Oxidase, subunit A, domain 2"/>
    <property type="match status" value="1"/>
</dbReference>
<name>A0ABU0YM06_9PROT</name>
<evidence type="ECO:0000313" key="3">
    <source>
        <dbReference type="EMBL" id="MDQ7248759.1"/>
    </source>
</evidence>
<evidence type="ECO:0000256" key="1">
    <source>
        <dbReference type="ARBA" id="ARBA00023002"/>
    </source>
</evidence>
<dbReference type="EC" id="1.-.-.-" evidence="3"/>
<proteinExistence type="predicted"/>
<comment type="caution">
    <text evidence="3">The sequence shown here is derived from an EMBL/GenBank/DDBJ whole genome shotgun (WGS) entry which is preliminary data.</text>
</comment>
<protein>
    <submittedName>
        <fullName evidence="3">FAD-binding oxidoreductase</fullName>
        <ecNumber evidence="3">1.-.-.-</ecNumber>
    </submittedName>
</protein>
<dbReference type="InterPro" id="IPR006076">
    <property type="entry name" value="FAD-dep_OxRdtase"/>
</dbReference>
<evidence type="ECO:0000259" key="2">
    <source>
        <dbReference type="Pfam" id="PF01266"/>
    </source>
</evidence>
<dbReference type="GO" id="GO:0016491">
    <property type="term" value="F:oxidoreductase activity"/>
    <property type="evidence" value="ECO:0007669"/>
    <property type="project" value="UniProtKB-KW"/>
</dbReference>
<dbReference type="RefSeq" id="WP_379956242.1">
    <property type="nucleotide sequence ID" value="NZ_JAUYVI010000004.1"/>
</dbReference>
<dbReference type="PANTHER" id="PTHR13847:SF281">
    <property type="entry name" value="FAD DEPENDENT OXIDOREDUCTASE DOMAIN-CONTAINING PROTEIN"/>
    <property type="match status" value="1"/>
</dbReference>
<keyword evidence="1 3" id="KW-0560">Oxidoreductase</keyword>
<feature type="domain" description="FAD dependent oxidoreductase" evidence="2">
    <location>
        <begin position="42"/>
        <end position="403"/>
    </location>
</feature>
<gene>
    <name evidence="3" type="ORF">Q8A70_13830</name>
</gene>
<accession>A0ABU0YM06</accession>
<dbReference type="SUPFAM" id="SSF51905">
    <property type="entry name" value="FAD/NAD(P)-binding domain"/>
    <property type="match status" value="1"/>
</dbReference>
<dbReference type="InterPro" id="IPR036188">
    <property type="entry name" value="FAD/NAD-bd_sf"/>
</dbReference>
<reference evidence="4" key="1">
    <citation type="submission" date="2023-08" db="EMBL/GenBank/DDBJ databases">
        <title>Rhodospirillaceae gen. nov., a novel taxon isolated from the Yangtze River Yuezi River estuary sludge.</title>
        <authorList>
            <person name="Ruan L."/>
        </authorList>
    </citation>
    <scope>NUCLEOTIDE SEQUENCE [LARGE SCALE GENOMIC DNA]</scope>
    <source>
        <strain evidence="4">R-7</strain>
    </source>
</reference>
<sequence>MKHLYHPTALDPRTPAPSWWRDSVGAPPAEYAPLQGDVETEVAIIGGGYTGLSAAYHLAKEHGIKAVVLERATPGWGASGRNGGFCCMGGSKLGWKKIITTYGLEEARAFYHAQAESVGLVAGLLEAEGIDADRTESGDVALAHRESMVAELATDAKFMANAFGARHSLLDRDDLKARGLAGPHFHGGVAGEVGFGLNPFKYVTGLARAAAARGATLTSWSPVTAWRREAYGHRLTTPQGSVRAAKVLIATNGYTPEDLHPQFGGRLLPALSSIVVTRSLTEAERAEAGWTSTAPSYDLLNLLHYFRLLPDGRFMFGGRGGVSAEPGALARQSARIEAAFRRYYPAWRDVEITHRWSGFVCLAADLVPHVGAWADEPGIYFAMAYHGNGVALGTWSGRAIARLIGSGETPAPKLMRTPPPRFPLPFLRPLYLRGAYVKFGLEDAFGR</sequence>
<organism evidence="3 4">
    <name type="scientific">Dongia sedimenti</name>
    <dbReference type="NCBI Taxonomy" id="3064282"/>
    <lineage>
        <taxon>Bacteria</taxon>
        <taxon>Pseudomonadati</taxon>
        <taxon>Pseudomonadota</taxon>
        <taxon>Alphaproteobacteria</taxon>
        <taxon>Rhodospirillales</taxon>
        <taxon>Dongiaceae</taxon>
        <taxon>Dongia</taxon>
    </lineage>
</organism>
<dbReference type="EMBL" id="JAUYVI010000004">
    <property type="protein sequence ID" value="MDQ7248759.1"/>
    <property type="molecule type" value="Genomic_DNA"/>
</dbReference>
<dbReference type="Gene3D" id="3.50.50.60">
    <property type="entry name" value="FAD/NAD(P)-binding domain"/>
    <property type="match status" value="1"/>
</dbReference>
<dbReference type="PANTHER" id="PTHR13847">
    <property type="entry name" value="SARCOSINE DEHYDROGENASE-RELATED"/>
    <property type="match status" value="1"/>
</dbReference>
<dbReference type="Proteomes" id="UP001230156">
    <property type="component" value="Unassembled WGS sequence"/>
</dbReference>
<keyword evidence="4" id="KW-1185">Reference proteome</keyword>